<accession>A0ABY9M2V1</accession>
<evidence type="ECO:0000313" key="1">
    <source>
        <dbReference type="EMBL" id="WMD20899.1"/>
    </source>
</evidence>
<sequence>MEQRRVTLCRWEMGDPMKVLMSRQQAAINRSCAGCANARAVQTPFGDTVQRCLKGKPYGNKCNKYEVSNG</sequence>
<dbReference type="RefSeq" id="WP_306944449.1">
    <property type="nucleotide sequence ID" value="NZ_CP132976.1"/>
</dbReference>
<gene>
    <name evidence="1" type="ORF">RAS12_00580</name>
</gene>
<dbReference type="EMBL" id="CP132976">
    <property type="protein sequence ID" value="WMD20899.1"/>
    <property type="molecule type" value="Genomic_DNA"/>
</dbReference>
<dbReference type="Proteomes" id="UP001234798">
    <property type="component" value="Chromosome"/>
</dbReference>
<evidence type="ECO:0000313" key="2">
    <source>
        <dbReference type="Proteomes" id="UP001234798"/>
    </source>
</evidence>
<organism evidence="1 2">
    <name type="scientific">Achromobacter seleniivolatilans</name>
    <dbReference type="NCBI Taxonomy" id="3047478"/>
    <lineage>
        <taxon>Bacteria</taxon>
        <taxon>Pseudomonadati</taxon>
        <taxon>Pseudomonadota</taxon>
        <taxon>Betaproteobacteria</taxon>
        <taxon>Burkholderiales</taxon>
        <taxon>Alcaligenaceae</taxon>
        <taxon>Achromobacter</taxon>
    </lineage>
</organism>
<name>A0ABY9M2V1_9BURK</name>
<proteinExistence type="predicted"/>
<reference evidence="1 2" key="1">
    <citation type="submission" date="2023-08" db="EMBL/GenBank/DDBJ databases">
        <title>Achromobacter seleniivolatilans sp. nov., isolated from seleniferous soil.</title>
        <authorList>
            <person name="Zhang S."/>
            <person name="Li K."/>
            <person name="Peng J."/>
            <person name="Zhao Q."/>
            <person name="Wang H."/>
            <person name="Guo Y."/>
        </authorList>
    </citation>
    <scope>NUCLEOTIDE SEQUENCE [LARGE SCALE GENOMIC DNA]</scope>
    <source>
        <strain evidence="1 2">R39</strain>
    </source>
</reference>
<protein>
    <submittedName>
        <fullName evidence="1">Uncharacterized protein</fullName>
    </submittedName>
</protein>
<keyword evidence="2" id="KW-1185">Reference proteome</keyword>